<feature type="coiled-coil region" evidence="1">
    <location>
        <begin position="24"/>
        <end position="51"/>
    </location>
</feature>
<comment type="caution">
    <text evidence="2">The sequence shown here is derived from an EMBL/GenBank/DDBJ whole genome shotgun (WGS) entry which is preliminary data.</text>
</comment>
<evidence type="ECO:0000313" key="2">
    <source>
        <dbReference type="EMBL" id="KRX10746.1"/>
    </source>
</evidence>
<accession>A0A0V0R8V8</accession>
<keyword evidence="3" id="KW-1185">Reference proteome</keyword>
<proteinExistence type="predicted"/>
<protein>
    <submittedName>
        <fullName evidence="2">Uncharacterized protein</fullName>
    </submittedName>
</protein>
<gene>
    <name evidence="2" type="ORF">PPERSA_12367</name>
</gene>
<evidence type="ECO:0000256" key="1">
    <source>
        <dbReference type="SAM" id="Coils"/>
    </source>
</evidence>
<organism evidence="2 3">
    <name type="scientific">Pseudocohnilembus persalinus</name>
    <name type="common">Ciliate</name>
    <dbReference type="NCBI Taxonomy" id="266149"/>
    <lineage>
        <taxon>Eukaryota</taxon>
        <taxon>Sar</taxon>
        <taxon>Alveolata</taxon>
        <taxon>Ciliophora</taxon>
        <taxon>Intramacronucleata</taxon>
        <taxon>Oligohymenophorea</taxon>
        <taxon>Scuticociliatia</taxon>
        <taxon>Philasterida</taxon>
        <taxon>Pseudocohnilembidae</taxon>
        <taxon>Pseudocohnilembus</taxon>
    </lineage>
</organism>
<dbReference type="InParanoid" id="A0A0V0R8V8"/>
<dbReference type="EMBL" id="LDAU01000021">
    <property type="protein sequence ID" value="KRX10746.1"/>
    <property type="molecule type" value="Genomic_DNA"/>
</dbReference>
<dbReference type="Proteomes" id="UP000054937">
    <property type="component" value="Unassembled WGS sequence"/>
</dbReference>
<dbReference type="AlphaFoldDB" id="A0A0V0R8V8"/>
<evidence type="ECO:0000313" key="3">
    <source>
        <dbReference type="Proteomes" id="UP000054937"/>
    </source>
</evidence>
<sequence>MEQIQNCLENQSEEKIQQFKQFVMKKIDQEHEKMKEEINQALNRQKKKMIQQFEELFVFQDENQVFDIQPIRQYLNQFEKKQIDLEQLYQLQLKMKKQFEKKENAKNVLQQSQIQQEIEIQLDNMVQQMKNKLDQFSSNDKYKKWDNINYLGISTKNGQQVAKSGQEKKYKKSRTLFSEFMVDDVTVFNVIFNYQQMLFEVYDDENKGFIKSVINQSVIKGDLLFGMDIHQFHNNKIVITILDVDCK</sequence>
<name>A0A0V0R8V8_PSEPJ</name>
<reference evidence="2 3" key="1">
    <citation type="journal article" date="2015" name="Sci. Rep.">
        <title>Genome of the facultative scuticociliatosis pathogen Pseudocohnilembus persalinus provides insight into its virulence through horizontal gene transfer.</title>
        <authorList>
            <person name="Xiong J."/>
            <person name="Wang G."/>
            <person name="Cheng J."/>
            <person name="Tian M."/>
            <person name="Pan X."/>
            <person name="Warren A."/>
            <person name="Jiang C."/>
            <person name="Yuan D."/>
            <person name="Miao W."/>
        </authorList>
    </citation>
    <scope>NUCLEOTIDE SEQUENCE [LARGE SCALE GENOMIC DNA]</scope>
    <source>
        <strain evidence="2">36N120E</strain>
    </source>
</reference>
<keyword evidence="1" id="KW-0175">Coiled coil</keyword>
<feature type="coiled-coil region" evidence="1">
    <location>
        <begin position="95"/>
        <end position="135"/>
    </location>
</feature>